<accession>A0A545AUJ2</accession>
<dbReference type="InParanoid" id="A0A545AUJ2"/>
<proteinExistence type="predicted"/>
<reference evidence="2 3" key="1">
    <citation type="submission" date="2019-07" db="EMBL/GenBank/DDBJ databases">
        <title>Cryptosporangium phraense sp. nov., isolated from plant litter.</title>
        <authorList>
            <person name="Suriyachadkun C."/>
        </authorList>
    </citation>
    <scope>NUCLEOTIDE SEQUENCE [LARGE SCALE GENOMIC DNA]</scope>
    <source>
        <strain evidence="2 3">A-T 5661</strain>
    </source>
</reference>
<organism evidence="2 3">
    <name type="scientific">Cryptosporangium phraense</name>
    <dbReference type="NCBI Taxonomy" id="2593070"/>
    <lineage>
        <taxon>Bacteria</taxon>
        <taxon>Bacillati</taxon>
        <taxon>Actinomycetota</taxon>
        <taxon>Actinomycetes</taxon>
        <taxon>Cryptosporangiales</taxon>
        <taxon>Cryptosporangiaceae</taxon>
        <taxon>Cryptosporangium</taxon>
    </lineage>
</organism>
<keyword evidence="1" id="KW-0472">Membrane</keyword>
<feature type="transmembrane region" description="Helical" evidence="1">
    <location>
        <begin position="235"/>
        <end position="257"/>
    </location>
</feature>
<keyword evidence="1" id="KW-1133">Transmembrane helix</keyword>
<dbReference type="Proteomes" id="UP000317982">
    <property type="component" value="Unassembled WGS sequence"/>
</dbReference>
<dbReference type="EMBL" id="VIRS01000006">
    <property type="protein sequence ID" value="TQS44973.1"/>
    <property type="molecule type" value="Genomic_DNA"/>
</dbReference>
<sequence>MPQTQGSLGIVRLAPWVLLALSVAITLDLVVVGVAADGPTVALWLTAGAVGLVLEVLVMLGLPAAVALAAIGGLAGRPVLRSLVWVLAPPVVVAAGFAAGVLIARQADPPVDLVEVVGGLVGVLLLVLQVGVLATLVWSLASQKVRRYVWEQTARRDPRRVAAEAGRRQARGAGTLGWVSLGLLAAALAVTIVSFTVADSGSIQILYLFLPSVVLLVLLLLAVRSVLRRRTGARAWRYVVFSFGLAAIAIAVLALGVEIDGSIELATSAGVVASLALQTGSVVAFAGALVRLAGPAVTTWLSEAPTSLVQPQRGGHLGTQLR</sequence>
<feature type="transmembrane region" description="Helical" evidence="1">
    <location>
        <begin position="269"/>
        <end position="290"/>
    </location>
</feature>
<protein>
    <submittedName>
        <fullName evidence="2">Uncharacterized protein</fullName>
    </submittedName>
</protein>
<feature type="transmembrane region" description="Helical" evidence="1">
    <location>
        <begin position="176"/>
        <end position="198"/>
    </location>
</feature>
<evidence type="ECO:0000256" key="1">
    <source>
        <dbReference type="SAM" id="Phobius"/>
    </source>
</evidence>
<dbReference type="AlphaFoldDB" id="A0A545AUJ2"/>
<gene>
    <name evidence="2" type="ORF">FL583_10720</name>
</gene>
<comment type="caution">
    <text evidence="2">The sequence shown here is derived from an EMBL/GenBank/DDBJ whole genome shotgun (WGS) entry which is preliminary data.</text>
</comment>
<keyword evidence="1" id="KW-0812">Transmembrane</keyword>
<feature type="transmembrane region" description="Helical" evidence="1">
    <location>
        <begin position="83"/>
        <end position="104"/>
    </location>
</feature>
<dbReference type="RefSeq" id="WP_142704422.1">
    <property type="nucleotide sequence ID" value="NZ_VIRS01000006.1"/>
</dbReference>
<keyword evidence="3" id="KW-1185">Reference proteome</keyword>
<name>A0A545AUJ2_9ACTN</name>
<feature type="transmembrane region" description="Helical" evidence="1">
    <location>
        <begin position="42"/>
        <end position="71"/>
    </location>
</feature>
<evidence type="ECO:0000313" key="3">
    <source>
        <dbReference type="Proteomes" id="UP000317982"/>
    </source>
</evidence>
<feature type="transmembrane region" description="Helical" evidence="1">
    <location>
        <begin position="116"/>
        <end position="138"/>
    </location>
</feature>
<evidence type="ECO:0000313" key="2">
    <source>
        <dbReference type="EMBL" id="TQS44973.1"/>
    </source>
</evidence>
<feature type="transmembrane region" description="Helical" evidence="1">
    <location>
        <begin position="204"/>
        <end position="223"/>
    </location>
</feature>
<feature type="transmembrane region" description="Helical" evidence="1">
    <location>
        <begin position="12"/>
        <end position="36"/>
    </location>
</feature>